<dbReference type="PANTHER" id="PTHR47561:SF1">
    <property type="entry name" value="POLYSACCHARIDE DEACETYLASE FAMILY PROTEIN (AFU_ORTHOLOGUE AFUA_6G05030)"/>
    <property type="match status" value="1"/>
</dbReference>
<dbReference type="GO" id="GO:0016810">
    <property type="term" value="F:hydrolase activity, acting on carbon-nitrogen (but not peptide) bonds"/>
    <property type="evidence" value="ECO:0007669"/>
    <property type="project" value="InterPro"/>
</dbReference>
<dbReference type="PANTHER" id="PTHR47561">
    <property type="entry name" value="POLYSACCHARIDE DEACETYLASE FAMILY PROTEIN (AFU_ORTHOLOGUE AFUA_6G05030)"/>
    <property type="match status" value="1"/>
</dbReference>
<dbReference type="InterPro" id="IPR011330">
    <property type="entry name" value="Glyco_hydro/deAcase_b/a-brl"/>
</dbReference>
<reference evidence="2 3" key="1">
    <citation type="submission" date="2017-04" db="EMBL/GenBank/DDBJ databases">
        <title>Novel microbial lineages endemic to geothermal iron-oxide mats fill important gaps in the evolutionary history of Archaea.</title>
        <authorList>
            <person name="Jay Z.J."/>
            <person name="Beam J.P."/>
            <person name="Dlakic M."/>
            <person name="Rusch D.B."/>
            <person name="Kozubal M.A."/>
            <person name="Inskeep W.P."/>
        </authorList>
    </citation>
    <scope>NUCLEOTIDE SEQUENCE [LARGE SCALE GENOMIC DNA]</scope>
    <source>
        <strain evidence="2">OSP_D</strain>
    </source>
</reference>
<dbReference type="Gene3D" id="3.20.20.370">
    <property type="entry name" value="Glycoside hydrolase/deacetylase"/>
    <property type="match status" value="1"/>
</dbReference>
<evidence type="ECO:0000259" key="1">
    <source>
        <dbReference type="PROSITE" id="PS51677"/>
    </source>
</evidence>
<gene>
    <name evidence="2" type="ORF">B9Q01_09195</name>
</gene>
<dbReference type="Pfam" id="PF01522">
    <property type="entry name" value="Polysacc_deac_1"/>
    <property type="match status" value="1"/>
</dbReference>
<comment type="caution">
    <text evidence="2">The sequence shown here is derived from an EMBL/GenBank/DDBJ whole genome shotgun (WGS) entry which is preliminary data.</text>
</comment>
<dbReference type="SUPFAM" id="SSF88713">
    <property type="entry name" value="Glycoside hydrolase/deacetylase"/>
    <property type="match status" value="1"/>
</dbReference>
<organism evidence="2 3">
    <name type="scientific">Candidatus Marsarchaeota G1 archaeon OSP_D</name>
    <dbReference type="NCBI Taxonomy" id="1978155"/>
    <lineage>
        <taxon>Archaea</taxon>
        <taxon>Candidatus Marsarchaeota</taxon>
        <taxon>Candidatus Marsarchaeota group 1</taxon>
    </lineage>
</organism>
<name>A0A2R6A6R6_9ARCH</name>
<proteinExistence type="predicted"/>
<evidence type="ECO:0000313" key="3">
    <source>
        <dbReference type="Proteomes" id="UP000240880"/>
    </source>
</evidence>
<dbReference type="GO" id="GO:0005975">
    <property type="term" value="P:carbohydrate metabolic process"/>
    <property type="evidence" value="ECO:0007669"/>
    <property type="project" value="InterPro"/>
</dbReference>
<dbReference type="InterPro" id="IPR002509">
    <property type="entry name" value="NODB_dom"/>
</dbReference>
<dbReference type="EMBL" id="NEXC01000106">
    <property type="protein sequence ID" value="PSN82028.1"/>
    <property type="molecule type" value="Genomic_DNA"/>
</dbReference>
<sequence length="294" mass="33871">MPIELPKGKRLAFCVTFDLDAWSIFLRMRAVGLLREGNYGPINFSRGEFGIVTGIPRIVKLLDKYGIKATFFTPGVIADTYPEMVRDLHTRGHEIAHHGYFHECPASLTENEEVESFEKGIRAIVNATGERPVGYRVPFEIPRANELSPRTVQLLIKLGFKYISQHMGPYDFRVSKVRDGDVYHTDRPPEFGKEVNLLNIPVNELEEDDLAYFLGESTFYPKLDAASKVFEIWKMDFDYAYENEPGGFFALVLHPECTGRAYRMVLLEEFIQYVLRKPEVWPCRMVDLANCWKD</sequence>
<protein>
    <recommendedName>
        <fullName evidence="1">NodB homology domain-containing protein</fullName>
    </recommendedName>
</protein>
<evidence type="ECO:0000313" key="2">
    <source>
        <dbReference type="EMBL" id="PSN82028.1"/>
    </source>
</evidence>
<accession>A0A2R6A6R6</accession>
<dbReference type="AlphaFoldDB" id="A0A2R6A6R6"/>
<dbReference type="Proteomes" id="UP000240880">
    <property type="component" value="Unassembled WGS sequence"/>
</dbReference>
<dbReference type="PROSITE" id="PS51677">
    <property type="entry name" value="NODB"/>
    <property type="match status" value="1"/>
</dbReference>
<feature type="domain" description="NodB homology" evidence="1">
    <location>
        <begin position="29"/>
        <end position="283"/>
    </location>
</feature>